<dbReference type="GO" id="GO:0019239">
    <property type="term" value="F:deaminase activity"/>
    <property type="evidence" value="ECO:0007669"/>
    <property type="project" value="TreeGrafter"/>
</dbReference>
<comment type="similarity">
    <text evidence="1">Belongs to the RutC family.</text>
</comment>
<accession>A0A4Z1R305</accession>
<reference evidence="2 3" key="1">
    <citation type="submission" date="2019-01" db="EMBL/GenBank/DDBJ databases">
        <authorList>
            <person name="Zhang S."/>
        </authorList>
    </citation>
    <scope>NUCLEOTIDE SEQUENCE [LARGE SCALE GENOMIC DNA]</scope>
    <source>
        <strain evidence="2 3">1626</strain>
    </source>
</reference>
<dbReference type="AlphaFoldDB" id="A0A4Z1R305"/>
<dbReference type="PANTHER" id="PTHR11803:SF39">
    <property type="entry name" value="2-IMINOBUTANOATE_2-IMINOPROPANOATE DEAMINASE"/>
    <property type="match status" value="1"/>
</dbReference>
<proteinExistence type="inferred from homology"/>
<dbReference type="InterPro" id="IPR035959">
    <property type="entry name" value="RutC-like_sf"/>
</dbReference>
<dbReference type="Pfam" id="PF01042">
    <property type="entry name" value="Ribonuc_L-PSP"/>
    <property type="match status" value="1"/>
</dbReference>
<dbReference type="InterPro" id="IPR006056">
    <property type="entry name" value="RidA"/>
</dbReference>
<dbReference type="FunFam" id="3.30.1330.40:FF:000001">
    <property type="entry name" value="L-PSP family endoribonuclease"/>
    <property type="match status" value="1"/>
</dbReference>
<name>A0A4Z1R305_9GAMM</name>
<sequence length="130" mass="13313">MPRTPVSTDHAPAAIGPYSQATRAGDTVFVSGQIPLDPATGNLVDGGIEAQARQAFGNLRAVCEAAGGSLDDVVRVGLYLTDLGDFAAVNAVMAEVFTAPYPARSTIEVSALPKGAAFEVDAILVLRQAA</sequence>
<dbReference type="OrthoDB" id="9803101at2"/>
<dbReference type="InterPro" id="IPR006175">
    <property type="entry name" value="YjgF/YER057c/UK114"/>
</dbReference>
<dbReference type="GO" id="GO:0005829">
    <property type="term" value="C:cytosol"/>
    <property type="evidence" value="ECO:0007669"/>
    <property type="project" value="TreeGrafter"/>
</dbReference>
<evidence type="ECO:0000256" key="1">
    <source>
        <dbReference type="ARBA" id="ARBA00010552"/>
    </source>
</evidence>
<dbReference type="RefSeq" id="WP_134672713.1">
    <property type="nucleotide sequence ID" value="NZ_CP039383.2"/>
</dbReference>
<dbReference type="NCBIfam" id="TIGR00004">
    <property type="entry name" value="Rid family detoxifying hydrolase"/>
    <property type="match status" value="1"/>
</dbReference>
<dbReference type="EMBL" id="SPUH01000001">
    <property type="protein sequence ID" value="TKS53326.1"/>
    <property type="molecule type" value="Genomic_DNA"/>
</dbReference>
<evidence type="ECO:0000313" key="3">
    <source>
        <dbReference type="Proteomes" id="UP000298681"/>
    </source>
</evidence>
<comment type="caution">
    <text evidence="2">The sequence shown here is derived from an EMBL/GenBank/DDBJ whole genome shotgun (WGS) entry which is preliminary data.</text>
</comment>
<dbReference type="SUPFAM" id="SSF55298">
    <property type="entry name" value="YjgF-like"/>
    <property type="match status" value="1"/>
</dbReference>
<keyword evidence="3" id="KW-1185">Reference proteome</keyword>
<dbReference type="PANTHER" id="PTHR11803">
    <property type="entry name" value="2-IMINOBUTANOATE/2-IMINOPROPANOATE DEAMINASE RIDA"/>
    <property type="match status" value="1"/>
</dbReference>
<dbReference type="Gene3D" id="3.30.1330.40">
    <property type="entry name" value="RutC-like"/>
    <property type="match status" value="1"/>
</dbReference>
<gene>
    <name evidence="2" type="ORF">E4582_00115</name>
</gene>
<dbReference type="CDD" id="cd00448">
    <property type="entry name" value="YjgF_YER057c_UK114_family"/>
    <property type="match status" value="1"/>
</dbReference>
<protein>
    <submittedName>
        <fullName evidence="2">RidA family protein</fullName>
    </submittedName>
</protein>
<organism evidence="2 3">
    <name type="scientific">Luteimonas yindakuii</name>
    <dbReference type="NCBI Taxonomy" id="2565782"/>
    <lineage>
        <taxon>Bacteria</taxon>
        <taxon>Pseudomonadati</taxon>
        <taxon>Pseudomonadota</taxon>
        <taxon>Gammaproteobacteria</taxon>
        <taxon>Lysobacterales</taxon>
        <taxon>Lysobacteraceae</taxon>
        <taxon>Luteimonas</taxon>
    </lineage>
</organism>
<dbReference type="Proteomes" id="UP000298681">
    <property type="component" value="Unassembled WGS sequence"/>
</dbReference>
<evidence type="ECO:0000313" key="2">
    <source>
        <dbReference type="EMBL" id="TKS53326.1"/>
    </source>
</evidence>